<evidence type="ECO:0000256" key="5">
    <source>
        <dbReference type="ARBA" id="ARBA00023002"/>
    </source>
</evidence>
<evidence type="ECO:0000259" key="11">
    <source>
        <dbReference type="PROSITE" id="PS00497"/>
    </source>
</evidence>
<keyword evidence="4" id="KW-0479">Metal-binding</keyword>
<evidence type="ECO:0000256" key="3">
    <source>
        <dbReference type="ARBA" id="ARBA00011906"/>
    </source>
</evidence>
<evidence type="ECO:0000259" key="12">
    <source>
        <dbReference type="PROSITE" id="PS00498"/>
    </source>
</evidence>
<dbReference type="PROSITE" id="PS00498">
    <property type="entry name" value="TYROSINASE_2"/>
    <property type="match status" value="1"/>
</dbReference>
<dbReference type="Pfam" id="PF00264">
    <property type="entry name" value="Tyrosinase"/>
    <property type="match status" value="1"/>
</dbReference>
<comment type="catalytic activity">
    <reaction evidence="9">
        <text>2 L-dopa + O2 = 2 L-dopaquinone + 2 H2O</text>
        <dbReference type="Rhea" id="RHEA:34287"/>
        <dbReference type="ChEBI" id="CHEBI:15377"/>
        <dbReference type="ChEBI" id="CHEBI:15379"/>
        <dbReference type="ChEBI" id="CHEBI:57504"/>
        <dbReference type="ChEBI" id="CHEBI:57924"/>
        <dbReference type="EC" id="1.14.18.1"/>
    </reaction>
</comment>
<comment type="similarity">
    <text evidence="2">Belongs to the tyrosinase family.</text>
</comment>
<evidence type="ECO:0000313" key="14">
    <source>
        <dbReference type="RefSeq" id="XP_033463808.1"/>
    </source>
</evidence>
<reference evidence="14" key="1">
    <citation type="submission" date="2020-01" db="EMBL/GenBank/DDBJ databases">
        <authorList>
            <consortium name="DOE Joint Genome Institute"/>
            <person name="Haridas S."/>
            <person name="Albert R."/>
            <person name="Binder M."/>
            <person name="Bloem J."/>
            <person name="Labutti K."/>
            <person name="Salamov A."/>
            <person name="Andreopoulos B."/>
            <person name="Baker S.E."/>
            <person name="Barry K."/>
            <person name="Bills G."/>
            <person name="Bluhm B.H."/>
            <person name="Cannon C."/>
            <person name="Castanera R."/>
            <person name="Culley D.E."/>
            <person name="Daum C."/>
            <person name="Ezra D."/>
            <person name="Gonzalez J.B."/>
            <person name="Henrissat B."/>
            <person name="Kuo A."/>
            <person name="Liang C."/>
            <person name="Lipzen A."/>
            <person name="Lutzoni F."/>
            <person name="Magnuson J."/>
            <person name="Mondo S."/>
            <person name="Nolan M."/>
            <person name="Ohm R."/>
            <person name="Pangilinan J."/>
            <person name="Park H.-J."/>
            <person name="Ramirez L."/>
            <person name="Alfaro M."/>
            <person name="Sun H."/>
            <person name="Tritt A."/>
            <person name="Yoshinaga Y."/>
            <person name="Zwiers L.-H."/>
            <person name="Turgeon B.G."/>
            <person name="Goodwin S.B."/>
            <person name="Spatafora J.W."/>
            <person name="Crous P.W."/>
            <person name="Grigoriev I.V."/>
        </authorList>
    </citation>
    <scope>NUCLEOTIDE SEQUENCE</scope>
    <source>
        <strain evidence="14">CBS 342.82</strain>
    </source>
</reference>
<sequence length="575" mass="63558">VYPRLEINELQKNKDQFNLFILALQAWQDESQDRHTSSSYYGVSKIHGVPFGPFNGDPEDLDNTNQHGYCTHNSILFPTWHRVYLAMYEQQLLARAFLIANKFTGDKKTAMLTAATQLRIPYWDWAAVPANGNSLPDISTYTKVNVTSPDFGPISIDNPLYSFKFKHAKTDSTYGIFNDWNSTLRYPNNNLPGASTRDKNLNAAFTVLDDQHGLQDQVYHLLTKCKDYGMFATGDAVFSNEGYRSSLEVIHNTVHMRSGGDAWKDASGNWVVGGHMTYLPLASYDPLFWLHHANVDRIFALWQAMNPTLTFNASQKAVDNTYTIKINDPIDNTTNLTPFLKGDGQYWQPKDVADYKATFSYTYPEFLTGLTPIQQINALYSSSRGPVVTERSLGSYAPAGKAAAPSAIDNAKLAANGSEYQYSADIQTPRFALQSSYTVYIFLGEPASEDPSTWSFDDNQVGPFGVLAGVPGSNMVMEEVIISGSIPLTRKLQRKLESGELKSMAPTDVNPYLKANLKWKISWLGSCVDPTTLKGFIVSVAASTATLPADDTEAPVYSPSHIIVDVTAGVAGGLN</sequence>
<organism evidence="14">
    <name type="scientific">Dissoconium aciculare CBS 342.82</name>
    <dbReference type="NCBI Taxonomy" id="1314786"/>
    <lineage>
        <taxon>Eukaryota</taxon>
        <taxon>Fungi</taxon>
        <taxon>Dikarya</taxon>
        <taxon>Ascomycota</taxon>
        <taxon>Pezizomycotina</taxon>
        <taxon>Dothideomycetes</taxon>
        <taxon>Dothideomycetidae</taxon>
        <taxon>Mycosphaerellales</taxon>
        <taxon>Dissoconiaceae</taxon>
        <taxon>Dissoconium</taxon>
    </lineage>
</organism>
<evidence type="ECO:0000256" key="1">
    <source>
        <dbReference type="ARBA" id="ARBA00001973"/>
    </source>
</evidence>
<evidence type="ECO:0000313" key="13">
    <source>
        <dbReference type="Proteomes" id="UP000504637"/>
    </source>
</evidence>
<comment type="catalytic activity">
    <reaction evidence="10">
        <text>L-tyrosine + O2 = L-dopaquinone + H2O</text>
        <dbReference type="Rhea" id="RHEA:18117"/>
        <dbReference type="ChEBI" id="CHEBI:15377"/>
        <dbReference type="ChEBI" id="CHEBI:15379"/>
        <dbReference type="ChEBI" id="CHEBI:57924"/>
        <dbReference type="ChEBI" id="CHEBI:58315"/>
        <dbReference type="EC" id="1.14.18.1"/>
    </reaction>
</comment>
<dbReference type="InterPro" id="IPR041640">
    <property type="entry name" value="Tyrosinase_C"/>
</dbReference>
<gene>
    <name evidence="14" type="ORF">K489DRAFT_301865</name>
</gene>
<reference evidence="14" key="3">
    <citation type="submission" date="2025-08" db="UniProtKB">
        <authorList>
            <consortium name="RefSeq"/>
        </authorList>
    </citation>
    <scope>IDENTIFICATION</scope>
    <source>
        <strain evidence="14">CBS 342.82</strain>
    </source>
</reference>
<dbReference type="OrthoDB" id="6132182at2759"/>
<keyword evidence="6" id="KW-0186">Copper</keyword>
<keyword evidence="5" id="KW-0560">Oxidoreductase</keyword>
<evidence type="ECO:0000256" key="8">
    <source>
        <dbReference type="ARBA" id="ARBA00023101"/>
    </source>
</evidence>
<reference evidence="14" key="2">
    <citation type="submission" date="2020-04" db="EMBL/GenBank/DDBJ databases">
        <authorList>
            <consortium name="NCBI Genome Project"/>
        </authorList>
    </citation>
    <scope>NUCLEOTIDE SEQUENCE</scope>
    <source>
        <strain evidence="14">CBS 342.82</strain>
    </source>
</reference>
<dbReference type="SUPFAM" id="SSF48056">
    <property type="entry name" value="Di-copper centre-containing domain"/>
    <property type="match status" value="1"/>
</dbReference>
<dbReference type="Pfam" id="PF18132">
    <property type="entry name" value="Tyrosinase_C"/>
    <property type="match status" value="1"/>
</dbReference>
<dbReference type="Proteomes" id="UP000504637">
    <property type="component" value="Unplaced"/>
</dbReference>
<dbReference type="PROSITE" id="PS00497">
    <property type="entry name" value="TYROSINASE_1"/>
    <property type="match status" value="1"/>
</dbReference>
<dbReference type="InterPro" id="IPR002227">
    <property type="entry name" value="Tyrosinase_Cu-bd"/>
</dbReference>
<dbReference type="GO" id="GO:0046872">
    <property type="term" value="F:metal ion binding"/>
    <property type="evidence" value="ECO:0007669"/>
    <property type="project" value="UniProtKB-KW"/>
</dbReference>
<evidence type="ECO:0000256" key="6">
    <source>
        <dbReference type="ARBA" id="ARBA00023008"/>
    </source>
</evidence>
<evidence type="ECO:0000256" key="9">
    <source>
        <dbReference type="ARBA" id="ARBA00048233"/>
    </source>
</evidence>
<keyword evidence="13" id="KW-1185">Reference proteome</keyword>
<comment type="cofactor">
    <cofactor evidence="1">
        <name>Cu(2+)</name>
        <dbReference type="ChEBI" id="CHEBI:29036"/>
    </cofactor>
</comment>
<dbReference type="EC" id="1.14.18.1" evidence="3"/>
<accession>A0A6J3MIN3</accession>
<dbReference type="Gene3D" id="2.60.310.20">
    <property type="match status" value="1"/>
</dbReference>
<evidence type="ECO:0000256" key="7">
    <source>
        <dbReference type="ARBA" id="ARBA00023033"/>
    </source>
</evidence>
<dbReference type="GeneID" id="54358241"/>
<protein>
    <recommendedName>
        <fullName evidence="3">tyrosinase</fullName>
        <ecNumber evidence="3">1.14.18.1</ecNumber>
    </recommendedName>
</protein>
<evidence type="ECO:0000256" key="4">
    <source>
        <dbReference type="ARBA" id="ARBA00022723"/>
    </source>
</evidence>
<feature type="non-terminal residue" evidence="14">
    <location>
        <position position="1"/>
    </location>
</feature>
<dbReference type="Gene3D" id="1.10.1280.10">
    <property type="entry name" value="Di-copper center containing domain from catechol oxidase"/>
    <property type="match status" value="1"/>
</dbReference>
<dbReference type="GO" id="GO:0004503">
    <property type="term" value="F:tyrosinase activity"/>
    <property type="evidence" value="ECO:0007669"/>
    <property type="project" value="UniProtKB-EC"/>
</dbReference>
<dbReference type="InterPro" id="IPR008922">
    <property type="entry name" value="Di-copper_centre_dom_sf"/>
</dbReference>
<keyword evidence="7" id="KW-0503">Monooxygenase</keyword>
<dbReference type="AlphaFoldDB" id="A0A6J3MIN3"/>
<dbReference type="PANTHER" id="PTHR11474">
    <property type="entry name" value="TYROSINASE FAMILY MEMBER"/>
    <property type="match status" value="1"/>
</dbReference>
<proteinExistence type="inferred from homology"/>
<feature type="domain" description="Tyrosinase copper-binding" evidence="12">
    <location>
        <begin position="285"/>
        <end position="296"/>
    </location>
</feature>
<dbReference type="PANTHER" id="PTHR11474:SF76">
    <property type="entry name" value="SHKT DOMAIN-CONTAINING PROTEIN"/>
    <property type="match status" value="1"/>
</dbReference>
<dbReference type="RefSeq" id="XP_033463808.1">
    <property type="nucleotide sequence ID" value="XM_033600441.1"/>
</dbReference>
<dbReference type="GO" id="GO:0042438">
    <property type="term" value="P:melanin biosynthetic process"/>
    <property type="evidence" value="ECO:0007669"/>
    <property type="project" value="UniProtKB-KW"/>
</dbReference>
<evidence type="ECO:0000256" key="2">
    <source>
        <dbReference type="ARBA" id="ARBA00009928"/>
    </source>
</evidence>
<dbReference type="PRINTS" id="PR00092">
    <property type="entry name" value="TYROSINASE"/>
</dbReference>
<feature type="non-terminal residue" evidence="14">
    <location>
        <position position="575"/>
    </location>
</feature>
<evidence type="ECO:0000256" key="10">
    <source>
        <dbReference type="ARBA" id="ARBA00048881"/>
    </source>
</evidence>
<dbReference type="InterPro" id="IPR050316">
    <property type="entry name" value="Tyrosinase/Hemocyanin"/>
</dbReference>
<feature type="domain" description="Tyrosinase copper-binding" evidence="11">
    <location>
        <begin position="72"/>
        <end position="89"/>
    </location>
</feature>
<keyword evidence="8" id="KW-0470">Melanin biosynthesis</keyword>
<name>A0A6J3MIN3_9PEZI</name>